<evidence type="ECO:0000256" key="10">
    <source>
        <dbReference type="ARBA" id="ARBA00022908"/>
    </source>
</evidence>
<protein>
    <recommendedName>
        <fullName evidence="21">Reverse transcriptase</fullName>
    </recommendedName>
</protein>
<gene>
    <name evidence="19" type="ORF">HRI_000854800</name>
</gene>
<dbReference type="FunFam" id="3.30.70.270:FF:000020">
    <property type="entry name" value="Transposon Tf2-6 polyprotein-like Protein"/>
    <property type="match status" value="1"/>
</dbReference>
<dbReference type="InterPro" id="IPR005162">
    <property type="entry name" value="Retrotrans_gag_dom"/>
</dbReference>
<dbReference type="Gene3D" id="3.30.70.270">
    <property type="match status" value="2"/>
</dbReference>
<keyword evidence="14" id="KW-0233">DNA recombination</keyword>
<dbReference type="GO" id="GO:0006310">
    <property type="term" value="P:DNA recombination"/>
    <property type="evidence" value="ECO:0007669"/>
    <property type="project" value="UniProtKB-KW"/>
</dbReference>
<dbReference type="OrthoDB" id="1738534at2759"/>
<organism evidence="19 20">
    <name type="scientific">Hibiscus trionum</name>
    <name type="common">Flower of an hour</name>
    <dbReference type="NCBI Taxonomy" id="183268"/>
    <lineage>
        <taxon>Eukaryota</taxon>
        <taxon>Viridiplantae</taxon>
        <taxon>Streptophyta</taxon>
        <taxon>Embryophyta</taxon>
        <taxon>Tracheophyta</taxon>
        <taxon>Spermatophyta</taxon>
        <taxon>Magnoliopsida</taxon>
        <taxon>eudicotyledons</taxon>
        <taxon>Gunneridae</taxon>
        <taxon>Pentapetalae</taxon>
        <taxon>rosids</taxon>
        <taxon>malvids</taxon>
        <taxon>Malvales</taxon>
        <taxon>Malvaceae</taxon>
        <taxon>Malvoideae</taxon>
        <taxon>Hibiscus</taxon>
    </lineage>
</organism>
<dbReference type="InterPro" id="IPR043128">
    <property type="entry name" value="Rev_trsase/Diguanyl_cyclase"/>
</dbReference>
<proteinExistence type="predicted"/>
<dbReference type="PANTHER" id="PTHR37984">
    <property type="entry name" value="PROTEIN CBG26694"/>
    <property type="match status" value="1"/>
</dbReference>
<evidence type="ECO:0000256" key="13">
    <source>
        <dbReference type="ARBA" id="ARBA00023125"/>
    </source>
</evidence>
<dbReference type="InterPro" id="IPR012337">
    <property type="entry name" value="RNaseH-like_sf"/>
</dbReference>
<dbReference type="GO" id="GO:0046872">
    <property type="term" value="F:metal ion binding"/>
    <property type="evidence" value="ECO:0007669"/>
    <property type="project" value="UniProtKB-KW"/>
</dbReference>
<dbReference type="CDD" id="cd00303">
    <property type="entry name" value="retropepsin_like"/>
    <property type="match status" value="1"/>
</dbReference>
<dbReference type="GO" id="GO:0004190">
    <property type="term" value="F:aspartic-type endopeptidase activity"/>
    <property type="evidence" value="ECO:0007669"/>
    <property type="project" value="UniProtKB-KW"/>
</dbReference>
<evidence type="ECO:0000256" key="1">
    <source>
        <dbReference type="ARBA" id="ARBA00022670"/>
    </source>
</evidence>
<keyword evidence="15" id="KW-0511">Multifunctional enzyme</keyword>
<dbReference type="GO" id="GO:0003964">
    <property type="term" value="F:RNA-directed DNA polymerase activity"/>
    <property type="evidence" value="ECO:0007669"/>
    <property type="project" value="UniProtKB-KW"/>
</dbReference>
<dbReference type="InterPro" id="IPR041577">
    <property type="entry name" value="RT_RNaseH_2"/>
</dbReference>
<evidence type="ECO:0000313" key="19">
    <source>
        <dbReference type="EMBL" id="GMI71855.1"/>
    </source>
</evidence>
<dbReference type="Gene3D" id="1.10.340.70">
    <property type="match status" value="1"/>
</dbReference>
<feature type="compositionally biased region" description="Low complexity" evidence="16">
    <location>
        <begin position="331"/>
        <end position="358"/>
    </location>
</feature>
<dbReference type="CDD" id="cd01647">
    <property type="entry name" value="RT_LTR"/>
    <property type="match status" value="1"/>
</dbReference>
<keyword evidence="1" id="KW-0645">Protease</keyword>
<dbReference type="Proteomes" id="UP001165190">
    <property type="component" value="Unassembled WGS sequence"/>
</dbReference>
<keyword evidence="2" id="KW-0808">Transferase</keyword>
<dbReference type="InterPro" id="IPR036397">
    <property type="entry name" value="RNaseH_sf"/>
</dbReference>
<dbReference type="CDD" id="cd09274">
    <property type="entry name" value="RNase_HI_RT_Ty3"/>
    <property type="match status" value="1"/>
</dbReference>
<evidence type="ECO:0000256" key="5">
    <source>
        <dbReference type="ARBA" id="ARBA00022723"/>
    </source>
</evidence>
<reference evidence="19" key="1">
    <citation type="submission" date="2023-05" db="EMBL/GenBank/DDBJ databases">
        <title>Genome and transcriptome analyses reveal genes involved in the formation of fine ridges on petal epidermal cells in Hibiscus trionum.</title>
        <authorList>
            <person name="Koshimizu S."/>
            <person name="Masuda S."/>
            <person name="Ishii T."/>
            <person name="Shirasu K."/>
            <person name="Hoshino A."/>
            <person name="Arita M."/>
        </authorList>
    </citation>
    <scope>NUCLEOTIDE SEQUENCE</scope>
    <source>
        <strain evidence="19">Hamamatsu line</strain>
    </source>
</reference>
<dbReference type="Gene3D" id="3.30.420.10">
    <property type="entry name" value="Ribonuclease H-like superfamily/Ribonuclease H"/>
    <property type="match status" value="1"/>
</dbReference>
<dbReference type="EMBL" id="BSYR01000010">
    <property type="protein sequence ID" value="GMI71855.1"/>
    <property type="molecule type" value="Genomic_DNA"/>
</dbReference>
<dbReference type="Pfam" id="PF00078">
    <property type="entry name" value="RVT_1"/>
    <property type="match status" value="1"/>
</dbReference>
<evidence type="ECO:0000256" key="16">
    <source>
        <dbReference type="SAM" id="MobiDB-lite"/>
    </source>
</evidence>
<dbReference type="Pfam" id="PF17921">
    <property type="entry name" value="Integrase_H2C2"/>
    <property type="match status" value="1"/>
</dbReference>
<evidence type="ECO:0000256" key="8">
    <source>
        <dbReference type="ARBA" id="ARBA00022801"/>
    </source>
</evidence>
<dbReference type="SUPFAM" id="SSF53098">
    <property type="entry name" value="Ribonuclease H-like"/>
    <property type="match status" value="1"/>
</dbReference>
<keyword evidence="20" id="KW-1185">Reference proteome</keyword>
<dbReference type="SUPFAM" id="SSF54160">
    <property type="entry name" value="Chromo domain-like"/>
    <property type="match status" value="1"/>
</dbReference>
<evidence type="ECO:0000256" key="7">
    <source>
        <dbReference type="ARBA" id="ARBA00022759"/>
    </source>
</evidence>
<dbReference type="InterPro" id="IPR000477">
    <property type="entry name" value="RT_dom"/>
</dbReference>
<evidence type="ECO:0000256" key="3">
    <source>
        <dbReference type="ARBA" id="ARBA00022695"/>
    </source>
</evidence>
<dbReference type="PROSITE" id="PS50994">
    <property type="entry name" value="INTEGRASE"/>
    <property type="match status" value="1"/>
</dbReference>
<keyword evidence="5" id="KW-0479">Metal-binding</keyword>
<dbReference type="GO" id="GO:0006508">
    <property type="term" value="P:proteolysis"/>
    <property type="evidence" value="ECO:0007669"/>
    <property type="project" value="UniProtKB-KW"/>
</dbReference>
<dbReference type="Pfam" id="PF03732">
    <property type="entry name" value="Retrotrans_gag"/>
    <property type="match status" value="1"/>
</dbReference>
<dbReference type="PROSITE" id="PS50878">
    <property type="entry name" value="RT_POL"/>
    <property type="match status" value="1"/>
</dbReference>
<comment type="caution">
    <text evidence="19">The sequence shown here is derived from an EMBL/GenBank/DDBJ whole genome shotgun (WGS) entry which is preliminary data.</text>
</comment>
<dbReference type="GO" id="GO:0015074">
    <property type="term" value="P:DNA integration"/>
    <property type="evidence" value="ECO:0007669"/>
    <property type="project" value="UniProtKB-KW"/>
</dbReference>
<keyword evidence="13" id="KW-0238">DNA-binding</keyword>
<name>A0A9W7LQN0_HIBTR</name>
<dbReference type="InterPro" id="IPR043502">
    <property type="entry name" value="DNA/RNA_pol_sf"/>
</dbReference>
<feature type="compositionally biased region" description="Polar residues" evidence="16">
    <location>
        <begin position="306"/>
        <end position="325"/>
    </location>
</feature>
<evidence type="ECO:0000256" key="15">
    <source>
        <dbReference type="ARBA" id="ARBA00023268"/>
    </source>
</evidence>
<dbReference type="Pfam" id="PF24626">
    <property type="entry name" value="SH3_Tf2-1"/>
    <property type="match status" value="1"/>
</dbReference>
<evidence type="ECO:0000256" key="2">
    <source>
        <dbReference type="ARBA" id="ARBA00022679"/>
    </source>
</evidence>
<keyword evidence="12" id="KW-0239">DNA-directed DNA polymerase</keyword>
<evidence type="ECO:0000256" key="11">
    <source>
        <dbReference type="ARBA" id="ARBA00022918"/>
    </source>
</evidence>
<evidence type="ECO:0000256" key="12">
    <source>
        <dbReference type="ARBA" id="ARBA00022932"/>
    </source>
</evidence>
<dbReference type="PANTHER" id="PTHR37984:SF5">
    <property type="entry name" value="PROTEIN NYNRIN-LIKE"/>
    <property type="match status" value="1"/>
</dbReference>
<keyword evidence="6" id="KW-0064">Aspartyl protease</keyword>
<evidence type="ECO:0000256" key="14">
    <source>
        <dbReference type="ARBA" id="ARBA00023172"/>
    </source>
</evidence>
<evidence type="ECO:0000259" key="17">
    <source>
        <dbReference type="PROSITE" id="PS50878"/>
    </source>
</evidence>
<dbReference type="InterPro" id="IPR021109">
    <property type="entry name" value="Peptidase_aspartic_dom_sf"/>
</dbReference>
<evidence type="ECO:0008006" key="21">
    <source>
        <dbReference type="Google" id="ProtNLM"/>
    </source>
</evidence>
<dbReference type="FunFam" id="3.10.10.10:FF:000007">
    <property type="entry name" value="Retrovirus-related Pol polyprotein from transposon 17.6-like Protein"/>
    <property type="match status" value="1"/>
</dbReference>
<evidence type="ECO:0000256" key="4">
    <source>
        <dbReference type="ARBA" id="ARBA00022722"/>
    </source>
</evidence>
<keyword evidence="10" id="KW-0229">DNA integration</keyword>
<dbReference type="SUPFAM" id="SSF50630">
    <property type="entry name" value="Acid proteases"/>
    <property type="match status" value="1"/>
</dbReference>
<sequence>MVETRQQAAQTTSNHPTGTDTAAIQTPPDWQSVTAKLQEDVMKLDNTINTRFQEMQAAMLANLQKMLEIALDKKIDTSAMLAQHSGVLGSPIPGEKAGKEKIGNETPEVVILGGAQTRSQGPIKITETTETQQVQQEIPLETHNFVYKLLCPRFDGTDFKGWYAKLEQFFEAEMVPDVAKIRVVMLHLEGKALQWHQFVVKTQGGINQVSWDEYLTMLKNRFAPDGFDDPFAELVALKQVDSVEQYYEDFIQLLSQVQLPEDYVLSLFKNHLRIDIGPMVKLLQPKNLVDAFHMARHVEAMVSAGQRKTQVQQHWRQSAPPSLSVPSRPESSILKSSMGGSMSLPSSSKYSSPGILSPTNAKGGVQGSMRNGGKMLSTGEIEDRRKKGLCFWCASKYTPGHKCARTQLYQIMVEGAEDEVEPEVFLDCEEVIEVGNADTNKEEGPILSLSALWGVANWETMKLQIRVQGRNCIALVDTGSTHNFLSISTAKTLRLVVDRKNSLKVAVADGNVLNTLGKCHAVDWEIQGNLFTTDFLILPLQNCDAVLGIQWLTTLGDINWNFAELQMGFKYKGEDVWLNGMQPSQLQVTKATVCEKLLKSSRSPCTAALWLLNPQLELKREGDPVPKEIQEILKKFSGIFEEPKGLPPDRGHEHRIELMDERVTVKVKPYRHPAYQKDEIEKLVGEMLESRVIRNSNSSFSSPIVMVKKKDGGWRMCVDYRKLNQLTVKDCFPMPVIEELLDELGASMFFSKLDLRSGYHQIRMREADIHKTAFRTHEGHYEFLVMPFGLTNAPATFQGLMNKVFRSQLRKYTLVFFDDILVYSPDWNSHLIHLKEVLQILQTNQLYVKLSKCCFGAVEVEYLGYIISRGKVKMDQSKVKSILDWPIPSSIKELRGFLGLSGYYRRFVKHYGSIAKPLTDLLKKGGWKWGKDELTAYEALKQAVTTAPVLALPDFTSTFIVETDASDVGVGAVLSQKGRPLAYFSKSLGIKHQGLSVYEKEMLAVLMAVKKWTSYLVGKHFIIRTDHQSLKFLAENQAITPFQQKWVVKMMGYSYEVQYRKGATNLVADCLSRRPESGSIMAMGVSSISTELMDRIMKSWQADDRCLKIIKELESGSSRHSKYNWDGQILKRRDKLVVGKDNALKEDLLKFFHSSTVGGHSGAHATMRRMSTVLYWKGLKREVKNFVRKCITCQRCKGDLHHPRGLLQPLPIPETIWSSISMDFIEGLPVSRNKNSILVVVDRPSKYGHFVALSHPFTARDIAQLFLENIFKLHGLPNDIVCDRDRIFMSLFWKELMEKLGVTVNASTAYHPQTDGQTERVDQCVETYLRCMTGERPREWASWLHLAEWWYNTTFHTAIQLTPYQAVYGQLPPIHLPYMAGESMVVAVDRSLQQREAAVKMLRFHMKRAQDRMKSQADKGRMECEFQVGDKVFLKLQPYRQQSVVSRGCLKLSPKWFGPFEITDRVGKVAYRLRLPQNSKVHPVFHVSQLKKRIGPPEIVQQELPVIDLDGSISKEPVRIIDRRIGKRGNRAVTEVLVEWTNSFPEDATWEVLHLLLQQFPQFHP</sequence>
<dbReference type="Pfam" id="PF17919">
    <property type="entry name" value="RT_RNaseH_2"/>
    <property type="match status" value="1"/>
</dbReference>
<keyword evidence="11" id="KW-0695">RNA-directed DNA polymerase</keyword>
<dbReference type="InterPro" id="IPR056924">
    <property type="entry name" value="SH3_Tf2-1"/>
</dbReference>
<dbReference type="Gene3D" id="2.40.70.10">
    <property type="entry name" value="Acid Proteases"/>
    <property type="match status" value="1"/>
</dbReference>
<dbReference type="GO" id="GO:0003887">
    <property type="term" value="F:DNA-directed DNA polymerase activity"/>
    <property type="evidence" value="ECO:0007669"/>
    <property type="project" value="UniProtKB-KW"/>
</dbReference>
<dbReference type="GO" id="GO:0004519">
    <property type="term" value="F:endonuclease activity"/>
    <property type="evidence" value="ECO:0007669"/>
    <property type="project" value="UniProtKB-KW"/>
</dbReference>
<feature type="region of interest" description="Disordered" evidence="16">
    <location>
        <begin position="306"/>
        <end position="372"/>
    </location>
</feature>
<keyword evidence="7" id="KW-0255">Endonuclease</keyword>
<dbReference type="SUPFAM" id="SSF56672">
    <property type="entry name" value="DNA/RNA polymerases"/>
    <property type="match status" value="1"/>
</dbReference>
<keyword evidence="8" id="KW-0378">Hydrolase</keyword>
<dbReference type="InterPro" id="IPR001584">
    <property type="entry name" value="Integrase_cat-core"/>
</dbReference>
<feature type="domain" description="Integrase catalytic" evidence="18">
    <location>
        <begin position="1207"/>
        <end position="1371"/>
    </location>
</feature>
<evidence type="ECO:0000313" key="20">
    <source>
        <dbReference type="Proteomes" id="UP001165190"/>
    </source>
</evidence>
<keyword evidence="3" id="KW-0548">Nucleotidyltransferase</keyword>
<dbReference type="InterPro" id="IPR041588">
    <property type="entry name" value="Integrase_H2C2"/>
</dbReference>
<feature type="domain" description="Reverse transcriptase" evidence="17">
    <location>
        <begin position="688"/>
        <end position="867"/>
    </location>
</feature>
<dbReference type="Gene3D" id="3.10.10.10">
    <property type="entry name" value="HIV Type 1 Reverse Transcriptase, subunit A, domain 1"/>
    <property type="match status" value="1"/>
</dbReference>
<dbReference type="Pfam" id="PF08284">
    <property type="entry name" value="RVP_2"/>
    <property type="match status" value="1"/>
</dbReference>
<accession>A0A9W7LQN0</accession>
<evidence type="ECO:0000256" key="6">
    <source>
        <dbReference type="ARBA" id="ARBA00022750"/>
    </source>
</evidence>
<keyword evidence="4" id="KW-0540">Nuclease</keyword>
<evidence type="ECO:0000256" key="9">
    <source>
        <dbReference type="ARBA" id="ARBA00022842"/>
    </source>
</evidence>
<dbReference type="InterPro" id="IPR023780">
    <property type="entry name" value="Chromo_domain"/>
</dbReference>
<dbReference type="InterPro" id="IPR050951">
    <property type="entry name" value="Retrovirus_Pol_polyprotein"/>
</dbReference>
<dbReference type="GO" id="GO:0003677">
    <property type="term" value="F:DNA binding"/>
    <property type="evidence" value="ECO:0007669"/>
    <property type="project" value="UniProtKB-KW"/>
</dbReference>
<feature type="region of interest" description="Disordered" evidence="16">
    <location>
        <begin position="1"/>
        <end position="29"/>
    </location>
</feature>
<dbReference type="InterPro" id="IPR016197">
    <property type="entry name" value="Chromo-like_dom_sf"/>
</dbReference>
<evidence type="ECO:0000259" key="18">
    <source>
        <dbReference type="PROSITE" id="PS50994"/>
    </source>
</evidence>
<keyword evidence="9" id="KW-0460">Magnesium</keyword>
<dbReference type="Pfam" id="PF00385">
    <property type="entry name" value="Chromo"/>
    <property type="match status" value="1"/>
</dbReference>